<dbReference type="Proteomes" id="UP001589654">
    <property type="component" value="Unassembled WGS sequence"/>
</dbReference>
<organism evidence="4 5">
    <name type="scientific">Echinicola jeungdonensis</name>
    <dbReference type="NCBI Taxonomy" id="709343"/>
    <lineage>
        <taxon>Bacteria</taxon>
        <taxon>Pseudomonadati</taxon>
        <taxon>Bacteroidota</taxon>
        <taxon>Cytophagia</taxon>
        <taxon>Cytophagales</taxon>
        <taxon>Cyclobacteriaceae</taxon>
        <taxon>Echinicola</taxon>
    </lineage>
</organism>
<keyword evidence="1" id="KW-0732">Signal</keyword>
<keyword evidence="2" id="KW-1133">Transmembrane helix</keyword>
<sequence>MNLQEKIKSWAEKKYLFVIRREEDFSVISSLSITKLKVGLIMILFFMVCFAISLVLSKSLLASWFDPTFQESENTKKIYALSETIDSLMLEVEAKDRYVDNIQRIISGEALGDTSSAGVPVPRRMDSLEKKNLKPDLFVAGEATQKIVEEFESMAPDERSFERISVSSFTDNYFFPPIKGVVTGGFKPSENHFGLDIVSEENEPVKSVADGTVIISHWTLETGYVIGIQHSNELISVYKHNSVLLKSEGEPVSGGEVISVIGNTGEQTTGQHLHFELWYKGNPLNPQEFITFD</sequence>
<dbReference type="InterPro" id="IPR050570">
    <property type="entry name" value="Cell_wall_metabolism_enzyme"/>
</dbReference>
<dbReference type="CDD" id="cd12797">
    <property type="entry name" value="M23_peptidase"/>
    <property type="match status" value="1"/>
</dbReference>
<comment type="caution">
    <text evidence="4">The sequence shown here is derived from an EMBL/GenBank/DDBJ whole genome shotgun (WGS) entry which is preliminary data.</text>
</comment>
<dbReference type="SUPFAM" id="SSF51261">
    <property type="entry name" value="Duplicated hybrid motif"/>
    <property type="match status" value="1"/>
</dbReference>
<dbReference type="EC" id="3.4.24.-" evidence="4"/>
<dbReference type="Pfam" id="PF01551">
    <property type="entry name" value="Peptidase_M23"/>
    <property type="match status" value="1"/>
</dbReference>
<reference evidence="4 5" key="1">
    <citation type="submission" date="2024-09" db="EMBL/GenBank/DDBJ databases">
        <authorList>
            <person name="Sun Q."/>
            <person name="Mori K."/>
        </authorList>
    </citation>
    <scope>NUCLEOTIDE SEQUENCE [LARGE SCALE GENOMIC DNA]</scope>
    <source>
        <strain evidence="4 5">CECT 7682</strain>
    </source>
</reference>
<keyword evidence="2" id="KW-0472">Membrane</keyword>
<name>A0ABV5J1P7_9BACT</name>
<keyword evidence="5" id="KW-1185">Reference proteome</keyword>
<evidence type="ECO:0000259" key="3">
    <source>
        <dbReference type="Pfam" id="PF01551"/>
    </source>
</evidence>
<keyword evidence="4" id="KW-0378">Hydrolase</keyword>
<accession>A0ABV5J1P7</accession>
<evidence type="ECO:0000313" key="4">
    <source>
        <dbReference type="EMBL" id="MFB9210728.1"/>
    </source>
</evidence>
<proteinExistence type="predicted"/>
<evidence type="ECO:0000313" key="5">
    <source>
        <dbReference type="Proteomes" id="UP001589654"/>
    </source>
</evidence>
<dbReference type="InterPro" id="IPR016047">
    <property type="entry name" value="M23ase_b-sheet_dom"/>
</dbReference>
<dbReference type="Gene3D" id="2.70.70.10">
    <property type="entry name" value="Glucose Permease (Domain IIA)"/>
    <property type="match status" value="1"/>
</dbReference>
<dbReference type="PANTHER" id="PTHR21666:SF289">
    <property type="entry name" value="L-ALA--D-GLU ENDOPEPTIDASE"/>
    <property type="match status" value="1"/>
</dbReference>
<dbReference type="InterPro" id="IPR011055">
    <property type="entry name" value="Dup_hybrid_motif"/>
</dbReference>
<evidence type="ECO:0000256" key="2">
    <source>
        <dbReference type="SAM" id="Phobius"/>
    </source>
</evidence>
<feature type="transmembrane region" description="Helical" evidence="2">
    <location>
        <begin position="38"/>
        <end position="65"/>
    </location>
</feature>
<gene>
    <name evidence="4" type="ORF">ACFFUR_02855</name>
</gene>
<evidence type="ECO:0000256" key="1">
    <source>
        <dbReference type="ARBA" id="ARBA00022729"/>
    </source>
</evidence>
<dbReference type="GO" id="GO:0016787">
    <property type="term" value="F:hydrolase activity"/>
    <property type="evidence" value="ECO:0007669"/>
    <property type="project" value="UniProtKB-KW"/>
</dbReference>
<protein>
    <submittedName>
        <fullName evidence="4">M23 family metallopeptidase</fullName>
        <ecNumber evidence="4">3.4.24.-</ecNumber>
    </submittedName>
</protein>
<dbReference type="PANTHER" id="PTHR21666">
    <property type="entry name" value="PEPTIDASE-RELATED"/>
    <property type="match status" value="1"/>
</dbReference>
<dbReference type="EMBL" id="JBHMEW010000008">
    <property type="protein sequence ID" value="MFB9210728.1"/>
    <property type="molecule type" value="Genomic_DNA"/>
</dbReference>
<feature type="domain" description="M23ase beta-sheet core" evidence="3">
    <location>
        <begin position="191"/>
        <end position="286"/>
    </location>
</feature>
<keyword evidence="2" id="KW-0812">Transmembrane</keyword>
<dbReference type="RefSeq" id="WP_290246972.1">
    <property type="nucleotide sequence ID" value="NZ_JAUFQT010000001.1"/>
</dbReference>